<evidence type="ECO:0000256" key="4">
    <source>
        <dbReference type="ARBA" id="ARBA00022490"/>
    </source>
</evidence>
<feature type="domain" description="Glutamyl/glutaminyl-tRNA synthetase class Ib anti-codon binding" evidence="15">
    <location>
        <begin position="332"/>
        <end position="419"/>
    </location>
</feature>
<dbReference type="InterPro" id="IPR004526">
    <property type="entry name" value="Glu-tRNA-synth_arc/euk"/>
</dbReference>
<proteinExistence type="inferred from homology"/>
<dbReference type="InterPro" id="IPR020058">
    <property type="entry name" value="Glu/Gln-tRNA-synth_Ib_cat-dom"/>
</dbReference>
<organism evidence="17 18">
    <name type="scientific">Conidiobolus coronatus (strain ATCC 28846 / CBS 209.66 / NRRL 28638)</name>
    <name type="common">Delacroixia coronata</name>
    <dbReference type="NCBI Taxonomy" id="796925"/>
    <lineage>
        <taxon>Eukaryota</taxon>
        <taxon>Fungi</taxon>
        <taxon>Fungi incertae sedis</taxon>
        <taxon>Zoopagomycota</taxon>
        <taxon>Entomophthoromycotina</taxon>
        <taxon>Entomophthoromycetes</taxon>
        <taxon>Entomophthorales</taxon>
        <taxon>Ancylistaceae</taxon>
        <taxon>Conidiobolus</taxon>
    </lineage>
</organism>
<evidence type="ECO:0000256" key="1">
    <source>
        <dbReference type="ARBA" id="ARBA00004496"/>
    </source>
</evidence>
<evidence type="ECO:0000256" key="11">
    <source>
        <dbReference type="ARBA" id="ARBA00048351"/>
    </source>
</evidence>
<dbReference type="InterPro" id="IPR050132">
    <property type="entry name" value="Gln/Glu-tRNA_Ligase"/>
</dbReference>
<evidence type="ECO:0000259" key="15">
    <source>
        <dbReference type="Pfam" id="PF03950"/>
    </source>
</evidence>
<dbReference type="GO" id="GO:0017102">
    <property type="term" value="C:methionyl glutamyl tRNA synthetase complex"/>
    <property type="evidence" value="ECO:0007669"/>
    <property type="project" value="EnsemblFungi"/>
</dbReference>
<dbReference type="SUPFAM" id="SSF50715">
    <property type="entry name" value="Ribosomal protein L25-like"/>
    <property type="match status" value="1"/>
</dbReference>
<keyword evidence="9 12" id="KW-0030">Aminoacyl-tRNA synthetase</keyword>
<dbReference type="Gene3D" id="2.40.240.10">
    <property type="entry name" value="Ribosomal Protein L25, Chain P"/>
    <property type="match status" value="1"/>
</dbReference>
<dbReference type="SUPFAM" id="SSF52374">
    <property type="entry name" value="Nucleotidylyl transferase"/>
    <property type="match status" value="1"/>
</dbReference>
<dbReference type="PRINTS" id="PR00987">
    <property type="entry name" value="TRNASYNTHGLU"/>
</dbReference>
<evidence type="ECO:0000313" key="17">
    <source>
        <dbReference type="EMBL" id="KXN72610.1"/>
    </source>
</evidence>
<dbReference type="InterPro" id="IPR020059">
    <property type="entry name" value="Glu/Gln-tRNA-synth_Ib_codon-bd"/>
</dbReference>
<dbReference type="Pfam" id="PF20974">
    <property type="entry name" value="tRNA-synt_1c_C2"/>
    <property type="match status" value="1"/>
</dbReference>
<feature type="domain" description="Glutamyl/glutaminyl-tRNA synthetase class Ib catalytic" evidence="14">
    <location>
        <begin position="25"/>
        <end position="329"/>
    </location>
</feature>
<gene>
    <name evidence="17" type="ORF">CONCODRAFT_83941</name>
</gene>
<dbReference type="PANTHER" id="PTHR43097">
    <property type="entry name" value="GLUTAMINE-TRNA LIGASE"/>
    <property type="match status" value="1"/>
</dbReference>
<keyword evidence="5 12" id="KW-0436">Ligase</keyword>
<dbReference type="PANTHER" id="PTHR43097:SF5">
    <property type="entry name" value="GLUTAMATE--TRNA LIGASE"/>
    <property type="match status" value="1"/>
</dbReference>
<dbReference type="Pfam" id="PF00749">
    <property type="entry name" value="tRNA-synt_1c"/>
    <property type="match status" value="1"/>
</dbReference>
<dbReference type="GO" id="GO:0010494">
    <property type="term" value="C:cytoplasmic stress granule"/>
    <property type="evidence" value="ECO:0007669"/>
    <property type="project" value="EnsemblFungi"/>
</dbReference>
<keyword evidence="7 12" id="KW-0067">ATP-binding</keyword>
<evidence type="ECO:0000256" key="5">
    <source>
        <dbReference type="ARBA" id="ARBA00022598"/>
    </source>
</evidence>
<comment type="subcellular location">
    <subcellularLocation>
        <location evidence="1">Cytoplasm</location>
    </subcellularLocation>
</comment>
<accession>A0A137PC94</accession>
<dbReference type="Proteomes" id="UP000070444">
    <property type="component" value="Unassembled WGS sequence"/>
</dbReference>
<keyword evidence="18" id="KW-1185">Reference proteome</keyword>
<dbReference type="EC" id="6.1.1.17" evidence="3"/>
<evidence type="ECO:0000256" key="13">
    <source>
        <dbReference type="SAM" id="MobiDB-lite"/>
    </source>
</evidence>
<dbReference type="GO" id="GO:0006424">
    <property type="term" value="P:glutamyl-tRNA aminoacylation"/>
    <property type="evidence" value="ECO:0007669"/>
    <property type="project" value="EnsemblFungi"/>
</dbReference>
<dbReference type="InterPro" id="IPR001412">
    <property type="entry name" value="aa-tRNA-synth_I_CS"/>
</dbReference>
<dbReference type="HAMAP" id="MF_02076">
    <property type="entry name" value="Glu_tRNA_synth_type2"/>
    <property type="match status" value="1"/>
</dbReference>
<dbReference type="Pfam" id="PF03950">
    <property type="entry name" value="tRNA-synt_1c_C"/>
    <property type="match status" value="1"/>
</dbReference>
<dbReference type="OMA" id="CPVVDSH"/>
<dbReference type="FunFam" id="3.40.50.620:FF:000070">
    <property type="entry name" value="Bifunctional glutamate/proline--tRNA ligase"/>
    <property type="match status" value="1"/>
</dbReference>
<evidence type="ECO:0000256" key="8">
    <source>
        <dbReference type="ARBA" id="ARBA00022917"/>
    </source>
</evidence>
<sequence>MSASDNKAKDQGKFDIELPGAAEGQVVTRFPPEPSGYLHIGHAKAALLNQYFAQTFKGKLIIRFDDTNPSKEKSEFEESIKEDLALLGIKGDVVSHTSDHFDKIYELALDLIKSGKGYVDDTDKETMRDERMKGIASKNRELSIEENLKRFEEMKQGTEFGLTCCLRGKVSVDDKNKAMRDPVFYRCNVTPHHITGDKWKIYPTYDFACPIVDSIEGVTHALRTIEYRDRNPQYHWVIDALNLRKVHVWDFSRVNFIYTLLSKRKLQWFVDENLVTGWDDPRFPTVRGIRRRGMTIEGLKQYMLMQGASQNNLLLEWDKIWALNKKIIDPTAPRYVALDKENLTNIKIVDGPATPETKEIPVHKKNLELGNKSTYYSSNILLAHEDAKDLTVGEEVTLMDWGNAIVESVADNEITMKLHLEGDFKKTKKKLTWLSNDQQLTPVELLDYDYLITKKKLEEEDSVSDFITPTTEFKVEAVADHNVAKLNAGDIIQLERKGYYVVDSAANGTTPARLIAIPDGKAKNTASKADDKADKKTEKAAPAANPNASAKKAAEKERKKLEKKLKKQAHKDAGKGGEEVQQVTEQLNEVKLDQ</sequence>
<dbReference type="AlphaFoldDB" id="A0A137PC94"/>
<evidence type="ECO:0000259" key="16">
    <source>
        <dbReference type="Pfam" id="PF20974"/>
    </source>
</evidence>
<dbReference type="GO" id="GO:0005739">
    <property type="term" value="C:mitochondrion"/>
    <property type="evidence" value="ECO:0007669"/>
    <property type="project" value="EnsemblFungi"/>
</dbReference>
<evidence type="ECO:0000313" key="18">
    <source>
        <dbReference type="Proteomes" id="UP000070444"/>
    </source>
</evidence>
<dbReference type="FunFam" id="2.40.240.10:FF:000004">
    <property type="entry name" value="Glutamyl-tRNA synthetase, cytoplasmic"/>
    <property type="match status" value="1"/>
</dbReference>
<dbReference type="PROSITE" id="PS00178">
    <property type="entry name" value="AA_TRNA_LIGASE_I"/>
    <property type="match status" value="1"/>
</dbReference>
<dbReference type="NCBIfam" id="TIGR00463">
    <property type="entry name" value="gltX_arch"/>
    <property type="match status" value="1"/>
</dbReference>
<evidence type="ECO:0000259" key="14">
    <source>
        <dbReference type="Pfam" id="PF00749"/>
    </source>
</evidence>
<dbReference type="InterPro" id="IPR020056">
    <property type="entry name" value="Rbsml_bL25/Gln-tRNA_synth_N"/>
</dbReference>
<evidence type="ECO:0000256" key="2">
    <source>
        <dbReference type="ARBA" id="ARBA00008927"/>
    </source>
</evidence>
<reference evidence="17 18" key="1">
    <citation type="journal article" date="2015" name="Genome Biol. Evol.">
        <title>Phylogenomic analyses indicate that early fungi evolved digesting cell walls of algal ancestors of land plants.</title>
        <authorList>
            <person name="Chang Y."/>
            <person name="Wang S."/>
            <person name="Sekimoto S."/>
            <person name="Aerts A.L."/>
            <person name="Choi C."/>
            <person name="Clum A."/>
            <person name="LaButti K.M."/>
            <person name="Lindquist E.A."/>
            <person name="Yee Ngan C."/>
            <person name="Ohm R.A."/>
            <person name="Salamov A.A."/>
            <person name="Grigoriev I.V."/>
            <person name="Spatafora J.W."/>
            <person name="Berbee M.L."/>
        </authorList>
    </citation>
    <scope>NUCLEOTIDE SEQUENCE [LARGE SCALE GENOMIC DNA]</scope>
    <source>
        <strain evidence="17 18">NRRL 28638</strain>
    </source>
</reference>
<evidence type="ECO:0000256" key="10">
    <source>
        <dbReference type="ARBA" id="ARBA00030865"/>
    </source>
</evidence>
<keyword evidence="6 12" id="KW-0547">Nucleotide-binding</keyword>
<evidence type="ECO:0000256" key="12">
    <source>
        <dbReference type="RuleBase" id="RU363037"/>
    </source>
</evidence>
<feature type="domain" description="tRNA synthetases class I (E and Q) anti-codon binding" evidence="16">
    <location>
        <begin position="430"/>
        <end position="503"/>
    </location>
</feature>
<name>A0A137PC94_CONC2</name>
<feature type="region of interest" description="Disordered" evidence="13">
    <location>
        <begin position="522"/>
        <end position="594"/>
    </location>
</feature>
<dbReference type="InterPro" id="IPR000924">
    <property type="entry name" value="Glu/Gln-tRNA-synth"/>
</dbReference>
<evidence type="ECO:0000256" key="3">
    <source>
        <dbReference type="ARBA" id="ARBA00012835"/>
    </source>
</evidence>
<comment type="catalytic activity">
    <reaction evidence="11">
        <text>tRNA(Glu) + L-glutamate + ATP = L-glutamyl-tRNA(Glu) + AMP + diphosphate</text>
        <dbReference type="Rhea" id="RHEA:23540"/>
        <dbReference type="Rhea" id="RHEA-COMP:9663"/>
        <dbReference type="Rhea" id="RHEA-COMP:9680"/>
        <dbReference type="ChEBI" id="CHEBI:29985"/>
        <dbReference type="ChEBI" id="CHEBI:30616"/>
        <dbReference type="ChEBI" id="CHEBI:33019"/>
        <dbReference type="ChEBI" id="CHEBI:78442"/>
        <dbReference type="ChEBI" id="CHEBI:78520"/>
        <dbReference type="ChEBI" id="CHEBI:456215"/>
        <dbReference type="EC" id="6.1.1.17"/>
    </reaction>
</comment>
<protein>
    <recommendedName>
        <fullName evidence="3">glutamate--tRNA ligase</fullName>
        <ecNumber evidence="3">6.1.1.17</ecNumber>
    </recommendedName>
    <alternativeName>
        <fullName evidence="10">Glutamyl-tRNA synthetase</fullName>
    </alternativeName>
</protein>
<dbReference type="GO" id="GO:0005524">
    <property type="term" value="F:ATP binding"/>
    <property type="evidence" value="ECO:0007669"/>
    <property type="project" value="UniProtKB-KW"/>
</dbReference>
<feature type="compositionally biased region" description="Low complexity" evidence="13">
    <location>
        <begin position="540"/>
        <end position="551"/>
    </location>
</feature>
<dbReference type="GO" id="GO:0005829">
    <property type="term" value="C:cytosol"/>
    <property type="evidence" value="ECO:0007669"/>
    <property type="project" value="TreeGrafter"/>
</dbReference>
<feature type="compositionally biased region" description="Basic and acidic residues" evidence="13">
    <location>
        <begin position="528"/>
        <end position="539"/>
    </location>
</feature>
<dbReference type="EMBL" id="KQ964450">
    <property type="protein sequence ID" value="KXN72610.1"/>
    <property type="molecule type" value="Genomic_DNA"/>
</dbReference>
<comment type="similarity">
    <text evidence="2">Belongs to the class-I aminoacyl-tRNA synthetase family. Glutamate--tRNA ligase type 2 subfamily.</text>
</comment>
<evidence type="ECO:0000256" key="9">
    <source>
        <dbReference type="ARBA" id="ARBA00023146"/>
    </source>
</evidence>
<dbReference type="STRING" id="796925.A0A137PC94"/>
<keyword evidence="8 12" id="KW-0648">Protein biosynthesis</keyword>
<dbReference type="InterPro" id="IPR049437">
    <property type="entry name" value="tRNA-synt_1c_C2"/>
</dbReference>
<keyword evidence="4" id="KW-0963">Cytoplasm</keyword>
<evidence type="ECO:0000256" key="6">
    <source>
        <dbReference type="ARBA" id="ARBA00022741"/>
    </source>
</evidence>
<dbReference type="InterPro" id="IPR011035">
    <property type="entry name" value="Ribosomal_bL25/Gln-tRNA_synth"/>
</dbReference>
<dbReference type="GO" id="GO:1990825">
    <property type="term" value="F:sequence-specific mRNA binding"/>
    <property type="evidence" value="ECO:0007669"/>
    <property type="project" value="EnsemblFungi"/>
</dbReference>
<dbReference type="CDD" id="cd00807">
    <property type="entry name" value="GlnRS_core"/>
    <property type="match status" value="1"/>
</dbReference>
<dbReference type="InterPro" id="IPR014729">
    <property type="entry name" value="Rossmann-like_a/b/a_fold"/>
</dbReference>
<dbReference type="OrthoDB" id="10250478at2759"/>
<dbReference type="Gene3D" id="3.40.50.620">
    <property type="entry name" value="HUPs"/>
    <property type="match status" value="1"/>
</dbReference>
<evidence type="ECO:0000256" key="7">
    <source>
        <dbReference type="ARBA" id="ARBA00022840"/>
    </source>
</evidence>
<dbReference type="GO" id="GO:0004818">
    <property type="term" value="F:glutamate-tRNA ligase activity"/>
    <property type="evidence" value="ECO:0007669"/>
    <property type="project" value="UniProtKB-EC"/>
</dbReference>